<dbReference type="RefSeq" id="WP_311731148.1">
    <property type="nucleotide sequence ID" value="NZ_JAVRFD010000355.1"/>
</dbReference>
<dbReference type="GO" id="GO:0016787">
    <property type="term" value="F:hydrolase activity"/>
    <property type="evidence" value="ECO:0007669"/>
    <property type="project" value="UniProtKB-KW"/>
</dbReference>
<dbReference type="Gene3D" id="3.40.50.1820">
    <property type="entry name" value="alpha/beta hydrolase"/>
    <property type="match status" value="1"/>
</dbReference>
<keyword evidence="1" id="KW-0472">Membrane</keyword>
<feature type="domain" description="AB hydrolase-1" evidence="2">
    <location>
        <begin position="2"/>
        <end position="76"/>
    </location>
</feature>
<dbReference type="SUPFAM" id="SSF53474">
    <property type="entry name" value="alpha/beta-Hydrolases"/>
    <property type="match status" value="1"/>
</dbReference>
<sequence length="164" mass="18294">MAIDMVGNGFSDKPDYDYEIAVYVEHVLGVMNHFGMASASFVAMSLGAFVASAVSVGHPDRVDKVILMSPAGREASASNMARIRAERTKAVNEPTWESLHAVFAHLIADEANRLPDLIGLRQSIYRREDTRNTIDRLLILQDEKVRNRNLIPDDKWRGITVPVM</sequence>
<protein>
    <submittedName>
        <fullName evidence="3">Alpha/beta hydrolase</fullName>
    </submittedName>
</protein>
<organism evidence="3 4">
    <name type="scientific">Streptomyces lonegramiae</name>
    <dbReference type="NCBI Taxonomy" id="3075524"/>
    <lineage>
        <taxon>Bacteria</taxon>
        <taxon>Bacillati</taxon>
        <taxon>Actinomycetota</taxon>
        <taxon>Actinomycetes</taxon>
        <taxon>Kitasatosporales</taxon>
        <taxon>Streptomycetaceae</taxon>
        <taxon>Streptomyces</taxon>
    </lineage>
</organism>
<reference evidence="3" key="1">
    <citation type="submission" date="2024-05" db="EMBL/GenBank/DDBJ databases">
        <title>30 novel species of actinomycetes from the DSMZ collection.</title>
        <authorList>
            <person name="Nouioui I."/>
        </authorList>
    </citation>
    <scope>NUCLEOTIDE SEQUENCE</scope>
    <source>
        <strain evidence="3">DSM 41529</strain>
    </source>
</reference>
<evidence type="ECO:0000313" key="4">
    <source>
        <dbReference type="Proteomes" id="UP001180754"/>
    </source>
</evidence>
<comment type="caution">
    <text evidence="3">The sequence shown here is derived from an EMBL/GenBank/DDBJ whole genome shotgun (WGS) entry which is preliminary data.</text>
</comment>
<dbReference type="InterPro" id="IPR050266">
    <property type="entry name" value="AB_hydrolase_sf"/>
</dbReference>
<dbReference type="Proteomes" id="UP001180754">
    <property type="component" value="Unassembled WGS sequence"/>
</dbReference>
<dbReference type="EMBL" id="JAVRFD010000355">
    <property type="protein sequence ID" value="MDT0550678.1"/>
    <property type="molecule type" value="Genomic_DNA"/>
</dbReference>
<feature type="non-terminal residue" evidence="3">
    <location>
        <position position="164"/>
    </location>
</feature>
<dbReference type="PANTHER" id="PTHR43798">
    <property type="entry name" value="MONOACYLGLYCEROL LIPASE"/>
    <property type="match status" value="1"/>
</dbReference>
<dbReference type="Pfam" id="PF00561">
    <property type="entry name" value="Abhydrolase_1"/>
    <property type="match status" value="1"/>
</dbReference>
<name>A0ABU2Y0I6_9ACTN</name>
<dbReference type="PANTHER" id="PTHR43798:SF33">
    <property type="entry name" value="HYDROLASE, PUTATIVE (AFU_ORTHOLOGUE AFUA_2G14860)-RELATED"/>
    <property type="match status" value="1"/>
</dbReference>
<keyword evidence="4" id="KW-1185">Reference proteome</keyword>
<keyword evidence="1" id="KW-0812">Transmembrane</keyword>
<gene>
    <name evidence="3" type="ORF">RND15_49850</name>
</gene>
<evidence type="ECO:0000256" key="1">
    <source>
        <dbReference type="SAM" id="Phobius"/>
    </source>
</evidence>
<keyword evidence="3" id="KW-0378">Hydrolase</keyword>
<feature type="transmembrane region" description="Helical" evidence="1">
    <location>
        <begin position="34"/>
        <end position="54"/>
    </location>
</feature>
<accession>A0ABU2Y0I6</accession>
<evidence type="ECO:0000259" key="2">
    <source>
        <dbReference type="Pfam" id="PF00561"/>
    </source>
</evidence>
<dbReference type="InterPro" id="IPR029058">
    <property type="entry name" value="AB_hydrolase_fold"/>
</dbReference>
<evidence type="ECO:0000313" key="3">
    <source>
        <dbReference type="EMBL" id="MDT0550678.1"/>
    </source>
</evidence>
<proteinExistence type="predicted"/>
<dbReference type="InterPro" id="IPR000073">
    <property type="entry name" value="AB_hydrolase_1"/>
</dbReference>
<keyword evidence="1" id="KW-1133">Transmembrane helix</keyword>